<evidence type="ECO:0000256" key="6">
    <source>
        <dbReference type="ARBA" id="ARBA00069940"/>
    </source>
</evidence>
<organism evidence="8 9">
    <name type="scientific">Pristionchus pacificus</name>
    <name type="common">Parasitic nematode worm</name>
    <dbReference type="NCBI Taxonomy" id="54126"/>
    <lineage>
        <taxon>Eukaryota</taxon>
        <taxon>Metazoa</taxon>
        <taxon>Ecdysozoa</taxon>
        <taxon>Nematoda</taxon>
        <taxon>Chromadorea</taxon>
        <taxon>Rhabditida</taxon>
        <taxon>Rhabditina</taxon>
        <taxon>Diplogasteromorpha</taxon>
        <taxon>Diplogasteroidea</taxon>
        <taxon>Neodiplogasteridae</taxon>
        <taxon>Pristionchus</taxon>
    </lineage>
</organism>
<dbReference type="EC" id="1.1.1.103" evidence="5"/>
<evidence type="ECO:0000256" key="1">
    <source>
        <dbReference type="ARBA" id="ARBA00007637"/>
    </source>
</evidence>
<dbReference type="Proteomes" id="UP000005239">
    <property type="component" value="Unassembled WGS sequence"/>
</dbReference>
<comment type="function">
    <text evidence="3">Catalyzes the NAD(+)-dependent oxidation of L-threonine to 2-amino-3-ketobutyrate, mediating L-threonine catabolism.</text>
</comment>
<comment type="similarity">
    <text evidence="1">Belongs to the NAD(P)-dependent epimerase/dehydratase family.</text>
</comment>
<evidence type="ECO:0000256" key="5">
    <source>
        <dbReference type="ARBA" id="ARBA00066604"/>
    </source>
</evidence>
<dbReference type="SUPFAM" id="SSF51735">
    <property type="entry name" value="NAD(P)-binding Rossmann-fold domains"/>
    <property type="match status" value="1"/>
</dbReference>
<dbReference type="InterPro" id="IPR051225">
    <property type="entry name" value="NAD(P)_epim/dehydratase"/>
</dbReference>
<reference evidence="9" key="1">
    <citation type="journal article" date="2008" name="Nat. Genet.">
        <title>The Pristionchus pacificus genome provides a unique perspective on nematode lifestyle and parasitism.</title>
        <authorList>
            <person name="Dieterich C."/>
            <person name="Clifton S.W."/>
            <person name="Schuster L.N."/>
            <person name="Chinwalla A."/>
            <person name="Delehaunty K."/>
            <person name="Dinkelacker I."/>
            <person name="Fulton L."/>
            <person name="Fulton R."/>
            <person name="Godfrey J."/>
            <person name="Minx P."/>
            <person name="Mitreva M."/>
            <person name="Roeseler W."/>
            <person name="Tian H."/>
            <person name="Witte H."/>
            <person name="Yang S.P."/>
            <person name="Wilson R.K."/>
            <person name="Sommer R.J."/>
        </authorList>
    </citation>
    <scope>NUCLEOTIDE SEQUENCE [LARGE SCALE GENOMIC DNA]</scope>
    <source>
        <strain evidence="9">PS312</strain>
    </source>
</reference>
<evidence type="ECO:0000313" key="9">
    <source>
        <dbReference type="Proteomes" id="UP000005239"/>
    </source>
</evidence>
<dbReference type="InterPro" id="IPR036291">
    <property type="entry name" value="NAD(P)-bd_dom_sf"/>
</dbReference>
<dbReference type="Pfam" id="PF01370">
    <property type="entry name" value="Epimerase"/>
    <property type="match status" value="1"/>
</dbReference>
<dbReference type="CDD" id="cd05272">
    <property type="entry name" value="TDH_SDR_e"/>
    <property type="match status" value="1"/>
</dbReference>
<name>A0A454Y5I2_PRIPA</name>
<dbReference type="FunFam" id="3.40.50.720:FF:000077">
    <property type="entry name" value="L-threonine 3-dehydrogenase, mitochondrial"/>
    <property type="match status" value="1"/>
</dbReference>
<evidence type="ECO:0000256" key="4">
    <source>
        <dbReference type="ARBA" id="ARBA00060557"/>
    </source>
</evidence>
<gene>
    <name evidence="8" type="primary">WBGene00092199</name>
</gene>
<protein>
    <recommendedName>
        <fullName evidence="6">L-threonine 3-dehydrogenase, mitochondrial</fullName>
        <ecNumber evidence="5">1.1.1.103</ecNumber>
    </recommendedName>
</protein>
<keyword evidence="9" id="KW-1185">Reference proteome</keyword>
<dbReference type="OrthoDB" id="10058185at2759"/>
<evidence type="ECO:0000256" key="3">
    <source>
        <dbReference type="ARBA" id="ARBA00059023"/>
    </source>
</evidence>
<sequence>MASKALRSCLLRRGAQTTSTSSSAAAASTTSSIQQQRGMAIPADPLARFRQLANATPVGEKPRVLITGSLGQLGRGLATMLRFMYGEDSVLMTDIRKVRADETDVCNYHFLDILNEGAIDEAVVNGRVTTLIHFSALLSAVGEQNVPLALKVNCQGVQNILEVAKRHSLKVFIPSTIGAFGPETPRVDTPDITVQRPKTIYGVSKVYAELLGEYYHHRFGVDFRSLRFPGIISATKPGGGTTDYAIKIFYDALKDGHHVCYLRPDTRLPMMYDTDCTASVLFFLAAQSSSLSMRTYNVTGFSFTPEEIAASIRKFMPDFRITYEICPMRQRIADSWPQSLDDSIARADWAWKNDYGLDQTTEIMIALIKREMAREKGESPKAVIA</sequence>
<dbReference type="GO" id="GO:0006567">
    <property type="term" value="P:L-threonine catabolic process"/>
    <property type="evidence" value="ECO:0000318"/>
    <property type="project" value="GO_Central"/>
</dbReference>
<dbReference type="PANTHER" id="PTHR42687:SF1">
    <property type="entry name" value="L-THREONINE 3-DEHYDROGENASE, MITOCHONDRIAL"/>
    <property type="match status" value="1"/>
</dbReference>
<dbReference type="AlphaFoldDB" id="A0A454Y5I2"/>
<comment type="pathway">
    <text evidence="4">Amino-acid degradation; L-threonine degradation via oxydo-reductase pathway; glycine from L-threonine: step 1/2.</text>
</comment>
<accession>A0A454Y5I2</accession>
<dbReference type="InterPro" id="IPR001509">
    <property type="entry name" value="Epimerase_deHydtase"/>
</dbReference>
<dbReference type="GO" id="GO:0008743">
    <property type="term" value="F:L-threonine 3-dehydrogenase activity"/>
    <property type="evidence" value="ECO:0000318"/>
    <property type="project" value="GO_Central"/>
</dbReference>
<evidence type="ECO:0000313" key="8">
    <source>
        <dbReference type="EnsemblMetazoa" id="PPA02645.1"/>
    </source>
</evidence>
<feature type="domain" description="NAD-dependent epimerase/dehydratase" evidence="7">
    <location>
        <begin position="64"/>
        <end position="298"/>
    </location>
</feature>
<evidence type="ECO:0000259" key="7">
    <source>
        <dbReference type="Pfam" id="PF01370"/>
    </source>
</evidence>
<comment type="catalytic activity">
    <reaction evidence="2">
        <text>L-threonine + NAD(+) = (2S)-2-amino-3-oxobutanoate + NADH + H(+)</text>
        <dbReference type="Rhea" id="RHEA:13161"/>
        <dbReference type="ChEBI" id="CHEBI:15378"/>
        <dbReference type="ChEBI" id="CHEBI:57540"/>
        <dbReference type="ChEBI" id="CHEBI:57926"/>
        <dbReference type="ChEBI" id="CHEBI:57945"/>
        <dbReference type="ChEBI" id="CHEBI:78948"/>
        <dbReference type="EC" id="1.1.1.103"/>
    </reaction>
</comment>
<dbReference type="Gene3D" id="3.40.50.720">
    <property type="entry name" value="NAD(P)-binding Rossmann-like Domain"/>
    <property type="match status" value="1"/>
</dbReference>
<reference evidence="8" key="2">
    <citation type="submission" date="2022-06" db="UniProtKB">
        <authorList>
            <consortium name="EnsemblMetazoa"/>
        </authorList>
    </citation>
    <scope>IDENTIFICATION</scope>
    <source>
        <strain evidence="8">PS312</strain>
    </source>
</reference>
<dbReference type="PANTHER" id="PTHR42687">
    <property type="entry name" value="L-THREONINE 3-DEHYDROGENASE"/>
    <property type="match status" value="1"/>
</dbReference>
<accession>A0A8R1U370</accession>
<proteinExistence type="inferred from homology"/>
<dbReference type="EnsemblMetazoa" id="PPA02645.1">
    <property type="protein sequence ID" value="PPA02645.1"/>
    <property type="gene ID" value="WBGene00092199"/>
</dbReference>
<evidence type="ECO:0000256" key="2">
    <source>
        <dbReference type="ARBA" id="ARBA00050613"/>
    </source>
</evidence>
<dbReference type="OMA" id="HWHASPR"/>